<dbReference type="STRING" id="1413211.U473_12285"/>
<dbReference type="PRINTS" id="PR00107">
    <property type="entry name" value="PHOSPHOCPHPR"/>
</dbReference>
<dbReference type="EMBL" id="LSKU01000001">
    <property type="protein sequence ID" value="KXG44713.1"/>
    <property type="molecule type" value="Genomic_DNA"/>
</dbReference>
<dbReference type="InterPro" id="IPR001020">
    <property type="entry name" value="PTS_HPr_His_P_site"/>
</dbReference>
<evidence type="ECO:0000256" key="6">
    <source>
        <dbReference type="ARBA" id="ARBA00022597"/>
    </source>
</evidence>
<dbReference type="InterPro" id="IPR035895">
    <property type="entry name" value="HPr-like_sf"/>
</dbReference>
<dbReference type="PROSITE" id="PS51350">
    <property type="entry name" value="PTS_HPR_DOM"/>
    <property type="match status" value="1"/>
</dbReference>
<evidence type="ECO:0000256" key="2">
    <source>
        <dbReference type="ARBA" id="ARBA00004496"/>
    </source>
</evidence>
<comment type="function">
    <text evidence="1">General (non sugar-specific) component of the phosphoenolpyruvate-dependent sugar phosphotransferase system (sugar PTS). This major carbohydrate active-transport system catalyzes the phosphorylation of incoming sugar substrates concomitantly with their translocation across the cell membrane. The phosphoryl group from phosphoenolpyruvate (PEP) is transferred to the phosphoryl carrier protein HPr by enzyme I. Phospho-HPr then transfers it to the PTS EIIA domain.</text>
</comment>
<dbReference type="PANTHER" id="PTHR33705">
    <property type="entry name" value="PHOSPHOCARRIER PROTEIN HPR"/>
    <property type="match status" value="1"/>
</dbReference>
<keyword evidence="10" id="KW-1185">Reference proteome</keyword>
<reference evidence="9 10" key="1">
    <citation type="submission" date="2016-02" db="EMBL/GenBank/DDBJ databases">
        <title>Draft Genome for Tepidibacillus decaturensis nov. sp. Strain Z9, an Anaerobic, Moderately Thermophilic and Heterotrophic Bacterium from Deep Subsurface of the Illinois Basin, USA.</title>
        <authorList>
            <person name="Dong Y."/>
            <person name="Chang J.Y."/>
            <person name="Sanford R."/>
            <person name="Fouke B.W."/>
        </authorList>
    </citation>
    <scope>NUCLEOTIDE SEQUENCE [LARGE SCALE GENOMIC DNA]</scope>
    <source>
        <strain evidence="9 10">Z9</strain>
    </source>
</reference>
<comment type="caution">
    <text evidence="9">The sequence shown here is derived from an EMBL/GenBank/DDBJ whole genome shotgun (WGS) entry which is preliminary data.</text>
</comment>
<dbReference type="Pfam" id="PF00381">
    <property type="entry name" value="PTS-HPr"/>
    <property type="match status" value="1"/>
</dbReference>
<dbReference type="GO" id="GO:0005737">
    <property type="term" value="C:cytoplasm"/>
    <property type="evidence" value="ECO:0007669"/>
    <property type="project" value="UniProtKB-SubCell"/>
</dbReference>
<dbReference type="InterPro" id="IPR002114">
    <property type="entry name" value="PTS_HPr_Ser_P_site"/>
</dbReference>
<dbReference type="PANTHER" id="PTHR33705:SF2">
    <property type="entry name" value="PHOSPHOCARRIER PROTEIN NPR"/>
    <property type="match status" value="1"/>
</dbReference>
<dbReference type="OrthoDB" id="9809047at2"/>
<dbReference type="CDD" id="cd00367">
    <property type="entry name" value="PTS-HPr_like"/>
    <property type="match status" value="1"/>
</dbReference>
<comment type="subcellular location">
    <subcellularLocation>
        <location evidence="2">Cytoplasm</location>
    </subcellularLocation>
</comment>
<name>A0A135L7D1_9BACI</name>
<proteinExistence type="inferred from homology"/>
<keyword evidence="6" id="KW-0762">Sugar transport</keyword>
<dbReference type="PROSITE" id="PS00589">
    <property type="entry name" value="PTS_HPR_SER"/>
    <property type="match status" value="1"/>
</dbReference>
<dbReference type="InterPro" id="IPR050399">
    <property type="entry name" value="HPr"/>
</dbReference>
<organism evidence="9 10">
    <name type="scientific">Tepidibacillus decaturensis</name>
    <dbReference type="NCBI Taxonomy" id="1413211"/>
    <lineage>
        <taxon>Bacteria</taxon>
        <taxon>Bacillati</taxon>
        <taxon>Bacillota</taxon>
        <taxon>Bacilli</taxon>
        <taxon>Bacillales</taxon>
        <taxon>Bacillaceae</taxon>
        <taxon>Tepidibacillus</taxon>
    </lineage>
</organism>
<comment type="similarity">
    <text evidence="3">Belongs to the HPr family.</text>
</comment>
<gene>
    <name evidence="9" type="ORF">U473_12285</name>
</gene>
<dbReference type="Gene3D" id="3.30.1340.10">
    <property type="entry name" value="HPr-like"/>
    <property type="match status" value="1"/>
</dbReference>
<dbReference type="SUPFAM" id="SSF55594">
    <property type="entry name" value="HPr-like"/>
    <property type="match status" value="1"/>
</dbReference>
<evidence type="ECO:0000313" key="9">
    <source>
        <dbReference type="EMBL" id="KXG44713.1"/>
    </source>
</evidence>
<keyword evidence="7" id="KW-0598">Phosphotransferase system</keyword>
<feature type="domain" description="HPr" evidence="8">
    <location>
        <begin position="1"/>
        <end position="85"/>
    </location>
</feature>
<keyword evidence="5" id="KW-0963">Cytoplasm</keyword>
<dbReference type="GO" id="GO:0009401">
    <property type="term" value="P:phosphoenolpyruvate-dependent sugar phosphotransferase system"/>
    <property type="evidence" value="ECO:0007669"/>
    <property type="project" value="UniProtKB-KW"/>
</dbReference>
<accession>A0A135L7D1</accession>
<evidence type="ECO:0000256" key="5">
    <source>
        <dbReference type="ARBA" id="ARBA00022490"/>
    </source>
</evidence>
<evidence type="ECO:0000256" key="4">
    <source>
        <dbReference type="ARBA" id="ARBA00020422"/>
    </source>
</evidence>
<dbReference type="PROSITE" id="PS00369">
    <property type="entry name" value="PTS_HPR_HIS"/>
    <property type="match status" value="1"/>
</dbReference>
<dbReference type="NCBIfam" id="TIGR01003">
    <property type="entry name" value="PTS_HPr_family"/>
    <property type="match status" value="1"/>
</dbReference>
<protein>
    <recommendedName>
        <fullName evidence="4">Phosphocarrier protein HPr</fullName>
    </recommendedName>
</protein>
<evidence type="ECO:0000256" key="1">
    <source>
        <dbReference type="ARBA" id="ARBA00003681"/>
    </source>
</evidence>
<evidence type="ECO:0000259" key="8">
    <source>
        <dbReference type="PROSITE" id="PS51350"/>
    </source>
</evidence>
<evidence type="ECO:0000313" key="10">
    <source>
        <dbReference type="Proteomes" id="UP000070352"/>
    </source>
</evidence>
<evidence type="ECO:0000256" key="7">
    <source>
        <dbReference type="ARBA" id="ARBA00022683"/>
    </source>
</evidence>
<keyword evidence="6" id="KW-0813">Transport</keyword>
<evidence type="ECO:0000256" key="3">
    <source>
        <dbReference type="ARBA" id="ARBA00010736"/>
    </source>
</evidence>
<dbReference type="InterPro" id="IPR000032">
    <property type="entry name" value="HPr-like"/>
</dbReference>
<dbReference type="AlphaFoldDB" id="A0A135L7D1"/>
<dbReference type="RefSeq" id="WP_068726767.1">
    <property type="nucleotide sequence ID" value="NZ_LSKU01000001.1"/>
</dbReference>
<dbReference type="Proteomes" id="UP000070352">
    <property type="component" value="Unassembled WGS sequence"/>
</dbReference>
<sequence>MEKVFTIKNPAGLHARPATLLVQKASSFPGEITLVKGDKTVNAKSIMGVMSLGIRQGDQVTVVTSGEKEEEALNAIGEILESVLE</sequence>